<organism evidence="12 13">
    <name type="scientific">Mucor saturninus</name>
    <dbReference type="NCBI Taxonomy" id="64648"/>
    <lineage>
        <taxon>Eukaryota</taxon>
        <taxon>Fungi</taxon>
        <taxon>Fungi incertae sedis</taxon>
        <taxon>Mucoromycota</taxon>
        <taxon>Mucoromycotina</taxon>
        <taxon>Mucoromycetes</taxon>
        <taxon>Mucorales</taxon>
        <taxon>Mucorineae</taxon>
        <taxon>Mucoraceae</taxon>
        <taxon>Mucor</taxon>
    </lineage>
</organism>
<dbReference type="FunFam" id="1.10.357.20:FF:000001">
    <property type="entry name" value="Solute carrier family 41 member 2"/>
    <property type="match status" value="1"/>
</dbReference>
<evidence type="ECO:0000259" key="11">
    <source>
        <dbReference type="Pfam" id="PF01769"/>
    </source>
</evidence>
<feature type="transmembrane region" description="Helical" evidence="10">
    <location>
        <begin position="158"/>
        <end position="182"/>
    </location>
</feature>
<evidence type="ECO:0000256" key="7">
    <source>
        <dbReference type="ARBA" id="ARBA00023065"/>
    </source>
</evidence>
<dbReference type="AlphaFoldDB" id="A0A8H7RIG8"/>
<dbReference type="OrthoDB" id="666972at2759"/>
<feature type="transmembrane region" description="Helical" evidence="10">
    <location>
        <begin position="202"/>
        <end position="222"/>
    </location>
</feature>
<feature type="transmembrane region" description="Helical" evidence="10">
    <location>
        <begin position="234"/>
        <end position="257"/>
    </location>
</feature>
<dbReference type="PANTHER" id="PTHR16228:SF7">
    <property type="entry name" value="SLC41A_MGTE INTEGRAL MEMBRANE DOMAIN-CONTAINING PROTEIN"/>
    <property type="match status" value="1"/>
</dbReference>
<feature type="domain" description="SLC41A/MgtE integral membrane" evidence="11">
    <location>
        <begin position="117"/>
        <end position="252"/>
    </location>
</feature>
<keyword evidence="7" id="KW-0406">Ion transport</keyword>
<dbReference type="EMBL" id="JAEPRD010000008">
    <property type="protein sequence ID" value="KAG2211622.1"/>
    <property type="molecule type" value="Genomic_DNA"/>
</dbReference>
<dbReference type="InterPro" id="IPR045349">
    <property type="entry name" value="SLC41A1-3"/>
</dbReference>
<feature type="compositionally biased region" description="Basic and acidic residues" evidence="9">
    <location>
        <begin position="22"/>
        <end position="31"/>
    </location>
</feature>
<dbReference type="SUPFAM" id="SSF161093">
    <property type="entry name" value="MgtE membrane domain-like"/>
    <property type="match status" value="2"/>
</dbReference>
<dbReference type="GO" id="GO:0008324">
    <property type="term" value="F:monoatomic cation transmembrane transporter activity"/>
    <property type="evidence" value="ECO:0007669"/>
    <property type="project" value="InterPro"/>
</dbReference>
<keyword evidence="3" id="KW-0813">Transport</keyword>
<dbReference type="InterPro" id="IPR036739">
    <property type="entry name" value="SLC41_membr_dom_sf"/>
</dbReference>
<evidence type="ECO:0000313" key="13">
    <source>
        <dbReference type="Proteomes" id="UP000603453"/>
    </source>
</evidence>
<evidence type="ECO:0000256" key="5">
    <source>
        <dbReference type="ARBA" id="ARBA00022842"/>
    </source>
</evidence>
<feature type="region of interest" description="Disordered" evidence="9">
    <location>
        <begin position="1"/>
        <end position="31"/>
    </location>
</feature>
<evidence type="ECO:0000256" key="9">
    <source>
        <dbReference type="SAM" id="MobiDB-lite"/>
    </source>
</evidence>
<reference evidence="12" key="1">
    <citation type="submission" date="2020-12" db="EMBL/GenBank/DDBJ databases">
        <title>Metabolic potential, ecology and presence of endohyphal bacteria is reflected in genomic diversity of Mucoromycotina.</title>
        <authorList>
            <person name="Muszewska A."/>
            <person name="Okrasinska A."/>
            <person name="Steczkiewicz K."/>
            <person name="Drgas O."/>
            <person name="Orlowska M."/>
            <person name="Perlinska-Lenart U."/>
            <person name="Aleksandrzak-Piekarczyk T."/>
            <person name="Szatraj K."/>
            <person name="Zielenkiewicz U."/>
            <person name="Pilsyk S."/>
            <person name="Malc E."/>
            <person name="Mieczkowski P."/>
            <person name="Kruszewska J.S."/>
            <person name="Biernat P."/>
            <person name="Pawlowska J."/>
        </authorList>
    </citation>
    <scope>NUCLEOTIDE SEQUENCE</scope>
    <source>
        <strain evidence="12">WA0000017839</strain>
    </source>
</reference>
<keyword evidence="8 10" id="KW-0472">Membrane</keyword>
<evidence type="ECO:0000256" key="6">
    <source>
        <dbReference type="ARBA" id="ARBA00022989"/>
    </source>
</evidence>
<protein>
    <recommendedName>
        <fullName evidence="11">SLC41A/MgtE integral membrane domain-containing protein</fullName>
    </recommendedName>
</protein>
<evidence type="ECO:0000256" key="4">
    <source>
        <dbReference type="ARBA" id="ARBA00022692"/>
    </source>
</evidence>
<keyword evidence="4 10" id="KW-0812">Transmembrane</keyword>
<proteinExistence type="inferred from homology"/>
<keyword evidence="13" id="KW-1185">Reference proteome</keyword>
<comment type="similarity">
    <text evidence="2">Belongs to the SLC41A transporter family.</text>
</comment>
<evidence type="ECO:0000256" key="10">
    <source>
        <dbReference type="SAM" id="Phobius"/>
    </source>
</evidence>
<feature type="transmembrane region" description="Helical" evidence="10">
    <location>
        <begin position="263"/>
        <end position="285"/>
    </location>
</feature>
<sequence>MKHNSADYIELSIHNNEDNDDPPDRVGHDEDILEKDQEYQATAALLTDVESNHSTDEFVIYESNENKPEPKHENTLAIQALPSLIISVIGLVLAGNLMDDFQHWDVFLKTTELFILLPILLNLKGNLEMNLAARFSTSSNLGELDYGPTRRSLIVGNLALLQVQSLVAGAIAGVSSFALGLITKPGSSTSYYEMMYMTASSMVSASFSSAILGIFMCALIIICRKFDVDPDNIACPMASSTGDIVTLVLLATSASILQNQMESIFSTLIFLIMLGLIPIFGLIVWRNSHVKDLLFAGWTPIILAMVISSLAGILLEAYVEQYKGVALLTPVLIGLAGNLGSIYASRISTCLHSETKENYKVVEYTLMAMNIPVQVVFMVIIWAFGMGQLQYNVWFFLSYFMISMVCTWICLKIGKIMSLTFWRMGYDPDNYVIPYLTASIDVIGTILLVSVFTLLTSTGAADMSMTERAANKHN</sequence>
<accession>A0A8H7RIG8</accession>
<dbReference type="PANTHER" id="PTHR16228">
    <property type="entry name" value="DIVALENT CATION TRANSPORTER SOLUTE CARRIER FAMILY 41"/>
    <property type="match status" value="1"/>
</dbReference>
<name>A0A8H7RIG8_9FUNG</name>
<dbReference type="GO" id="GO:0005886">
    <property type="term" value="C:plasma membrane"/>
    <property type="evidence" value="ECO:0007669"/>
    <property type="project" value="TreeGrafter"/>
</dbReference>
<evidence type="ECO:0000256" key="2">
    <source>
        <dbReference type="ARBA" id="ARBA00009749"/>
    </source>
</evidence>
<evidence type="ECO:0000256" key="3">
    <source>
        <dbReference type="ARBA" id="ARBA00022448"/>
    </source>
</evidence>
<feature type="transmembrane region" description="Helical" evidence="10">
    <location>
        <begin position="391"/>
        <end position="411"/>
    </location>
</feature>
<comment type="subcellular location">
    <subcellularLocation>
        <location evidence="1">Membrane</location>
        <topology evidence="1">Multi-pass membrane protein</topology>
    </subcellularLocation>
</comment>
<evidence type="ECO:0000256" key="8">
    <source>
        <dbReference type="ARBA" id="ARBA00023136"/>
    </source>
</evidence>
<feature type="transmembrane region" description="Helical" evidence="10">
    <location>
        <begin position="432"/>
        <end position="455"/>
    </location>
</feature>
<dbReference type="Gene3D" id="1.10.357.20">
    <property type="entry name" value="SLC41 divalent cation transporters, integral membrane domain"/>
    <property type="match status" value="2"/>
</dbReference>
<feature type="domain" description="SLC41A/MgtE integral membrane" evidence="11">
    <location>
        <begin position="329"/>
        <end position="450"/>
    </location>
</feature>
<dbReference type="Proteomes" id="UP000603453">
    <property type="component" value="Unassembled WGS sequence"/>
</dbReference>
<feature type="transmembrane region" description="Helical" evidence="10">
    <location>
        <begin position="364"/>
        <end position="385"/>
    </location>
</feature>
<feature type="transmembrane region" description="Helical" evidence="10">
    <location>
        <begin position="325"/>
        <end position="344"/>
    </location>
</feature>
<dbReference type="Pfam" id="PF01769">
    <property type="entry name" value="MgtE"/>
    <property type="match status" value="2"/>
</dbReference>
<keyword evidence="6 10" id="KW-1133">Transmembrane helix</keyword>
<evidence type="ECO:0000313" key="12">
    <source>
        <dbReference type="EMBL" id="KAG2211622.1"/>
    </source>
</evidence>
<evidence type="ECO:0000256" key="1">
    <source>
        <dbReference type="ARBA" id="ARBA00004141"/>
    </source>
</evidence>
<feature type="transmembrane region" description="Helical" evidence="10">
    <location>
        <begin position="76"/>
        <end position="94"/>
    </location>
</feature>
<feature type="transmembrane region" description="Helical" evidence="10">
    <location>
        <begin position="297"/>
        <end position="319"/>
    </location>
</feature>
<gene>
    <name evidence="12" type="ORF">INT47_008719</name>
</gene>
<dbReference type="InterPro" id="IPR006667">
    <property type="entry name" value="SLC41_membr_dom"/>
</dbReference>
<keyword evidence="5" id="KW-0460">Magnesium</keyword>
<comment type="caution">
    <text evidence="12">The sequence shown here is derived from an EMBL/GenBank/DDBJ whole genome shotgun (WGS) entry which is preliminary data.</text>
</comment>